<feature type="domain" description="C2H2-type" evidence="11">
    <location>
        <begin position="123"/>
        <end position="150"/>
    </location>
</feature>
<comment type="caution">
    <text evidence="12">The sequence shown here is derived from an EMBL/GenBank/DDBJ whole genome shotgun (WGS) entry which is preliminary data.</text>
</comment>
<evidence type="ECO:0000259" key="11">
    <source>
        <dbReference type="PROSITE" id="PS50157"/>
    </source>
</evidence>
<sequence length="272" mass="29570">MEANDDGDAMFMGAMTTHIKGKRTKRRRPSPALTLTLASTSSSSTTSETSAPPNHNGFFQMPNTTTSIDFTNIFQNNHTMITNDQDIANCLMLLAQGHQPLARLSSNTDMPVVVPVQSRSYVYECKTCDRGFTSFQALGGHRASHNKCKDVHDLATNKTLLCNPSSSTKGPKVHACSICGSEFTSGQALGGHMRRHRSMTMATTSMAATTCNTSIRTPGSKKHKTMLPLDLNLPAPIDDDHCEEIDDSFGSNNQIIIFSAPALVDCHFDQIT</sequence>
<evidence type="ECO:0000256" key="8">
    <source>
        <dbReference type="ARBA" id="ARBA00023242"/>
    </source>
</evidence>
<organism evidence="12 13">
    <name type="scientific">Mikania micrantha</name>
    <name type="common">bitter vine</name>
    <dbReference type="NCBI Taxonomy" id="192012"/>
    <lineage>
        <taxon>Eukaryota</taxon>
        <taxon>Viridiplantae</taxon>
        <taxon>Streptophyta</taxon>
        <taxon>Embryophyta</taxon>
        <taxon>Tracheophyta</taxon>
        <taxon>Spermatophyta</taxon>
        <taxon>Magnoliopsida</taxon>
        <taxon>eudicotyledons</taxon>
        <taxon>Gunneridae</taxon>
        <taxon>Pentapetalae</taxon>
        <taxon>asterids</taxon>
        <taxon>campanulids</taxon>
        <taxon>Asterales</taxon>
        <taxon>Asteraceae</taxon>
        <taxon>Asteroideae</taxon>
        <taxon>Heliantheae alliance</taxon>
        <taxon>Eupatorieae</taxon>
        <taxon>Mikania</taxon>
    </lineage>
</organism>
<keyword evidence="5" id="KW-0862">Zinc</keyword>
<evidence type="ECO:0000256" key="3">
    <source>
        <dbReference type="ARBA" id="ARBA00022737"/>
    </source>
</evidence>
<comment type="subcellular location">
    <subcellularLocation>
        <location evidence="1">Nucleus</location>
    </subcellularLocation>
</comment>
<evidence type="ECO:0000256" key="5">
    <source>
        <dbReference type="ARBA" id="ARBA00022833"/>
    </source>
</evidence>
<feature type="region of interest" description="Disordered" evidence="10">
    <location>
        <begin position="18"/>
        <end position="55"/>
    </location>
</feature>
<dbReference type="PANTHER" id="PTHR26374:SF378">
    <property type="entry name" value="C2H2-TYPE ZINC FINGER FAMILY PROTEIN"/>
    <property type="match status" value="1"/>
</dbReference>
<accession>A0A5N6LCL7</accession>
<keyword evidence="13" id="KW-1185">Reference proteome</keyword>
<feature type="domain" description="C2H2-type" evidence="11">
    <location>
        <begin position="174"/>
        <end position="201"/>
    </location>
</feature>
<dbReference type="SMART" id="SM00355">
    <property type="entry name" value="ZnF_C2H2"/>
    <property type="match status" value="2"/>
</dbReference>
<name>A0A5N6LCL7_9ASTR</name>
<dbReference type="InterPro" id="IPR013087">
    <property type="entry name" value="Znf_C2H2_type"/>
</dbReference>
<evidence type="ECO:0000256" key="10">
    <source>
        <dbReference type="SAM" id="MobiDB-lite"/>
    </source>
</evidence>
<keyword evidence="4 9" id="KW-0863">Zinc-finger</keyword>
<dbReference type="PANTHER" id="PTHR26374">
    <property type="entry name" value="ZINC FINGER PROTEIN ZAT5"/>
    <property type="match status" value="1"/>
</dbReference>
<protein>
    <recommendedName>
        <fullName evidence="11">C2H2-type domain-containing protein</fullName>
    </recommendedName>
</protein>
<keyword evidence="7" id="KW-0804">Transcription</keyword>
<evidence type="ECO:0000256" key="4">
    <source>
        <dbReference type="ARBA" id="ARBA00022771"/>
    </source>
</evidence>
<dbReference type="Gene3D" id="3.30.160.60">
    <property type="entry name" value="Classic Zinc Finger"/>
    <property type="match status" value="1"/>
</dbReference>
<dbReference type="GO" id="GO:0008270">
    <property type="term" value="F:zinc ion binding"/>
    <property type="evidence" value="ECO:0007669"/>
    <property type="project" value="UniProtKB-KW"/>
</dbReference>
<evidence type="ECO:0000256" key="6">
    <source>
        <dbReference type="ARBA" id="ARBA00023015"/>
    </source>
</evidence>
<feature type="compositionally biased region" description="Basic residues" evidence="10">
    <location>
        <begin position="19"/>
        <end position="29"/>
    </location>
</feature>
<evidence type="ECO:0000256" key="7">
    <source>
        <dbReference type="ARBA" id="ARBA00023163"/>
    </source>
</evidence>
<dbReference type="PROSITE" id="PS00028">
    <property type="entry name" value="ZINC_FINGER_C2H2_1"/>
    <property type="match status" value="2"/>
</dbReference>
<dbReference type="PROSITE" id="PS50157">
    <property type="entry name" value="ZINC_FINGER_C2H2_2"/>
    <property type="match status" value="2"/>
</dbReference>
<evidence type="ECO:0000256" key="1">
    <source>
        <dbReference type="ARBA" id="ARBA00004123"/>
    </source>
</evidence>
<dbReference type="AlphaFoldDB" id="A0A5N6LCL7"/>
<proteinExistence type="predicted"/>
<evidence type="ECO:0000256" key="9">
    <source>
        <dbReference type="PROSITE-ProRule" id="PRU00042"/>
    </source>
</evidence>
<feature type="compositionally biased region" description="Low complexity" evidence="10">
    <location>
        <begin position="30"/>
        <end position="53"/>
    </location>
</feature>
<gene>
    <name evidence="12" type="ORF">E3N88_45044</name>
</gene>
<dbReference type="EMBL" id="SZYD01002097">
    <property type="protein sequence ID" value="KAC9942913.1"/>
    <property type="molecule type" value="Genomic_DNA"/>
</dbReference>
<dbReference type="OrthoDB" id="6077919at2759"/>
<dbReference type="Proteomes" id="UP000326396">
    <property type="component" value="Unassembled WGS sequence"/>
</dbReference>
<dbReference type="GO" id="GO:0005634">
    <property type="term" value="C:nucleus"/>
    <property type="evidence" value="ECO:0007669"/>
    <property type="project" value="UniProtKB-SubCell"/>
</dbReference>
<dbReference type="InterPro" id="IPR036236">
    <property type="entry name" value="Znf_C2H2_sf"/>
</dbReference>
<keyword evidence="6" id="KW-0805">Transcription regulation</keyword>
<keyword evidence="8" id="KW-0539">Nucleus</keyword>
<dbReference type="SUPFAM" id="SSF57667">
    <property type="entry name" value="beta-beta-alpha zinc fingers"/>
    <property type="match status" value="1"/>
</dbReference>
<evidence type="ECO:0000256" key="2">
    <source>
        <dbReference type="ARBA" id="ARBA00022723"/>
    </source>
</evidence>
<evidence type="ECO:0000313" key="12">
    <source>
        <dbReference type="EMBL" id="KAC9942913.1"/>
    </source>
</evidence>
<reference evidence="12 13" key="1">
    <citation type="submission" date="2019-05" db="EMBL/GenBank/DDBJ databases">
        <title>Mikania micrantha, genome provides insights into the molecular mechanism of rapid growth.</title>
        <authorList>
            <person name="Liu B."/>
        </authorList>
    </citation>
    <scope>NUCLEOTIDE SEQUENCE [LARGE SCALE GENOMIC DNA]</scope>
    <source>
        <strain evidence="12">NLD-2019</strain>
        <tissue evidence="12">Leaf</tissue>
    </source>
</reference>
<keyword evidence="2" id="KW-0479">Metal-binding</keyword>
<keyword evidence="3" id="KW-0677">Repeat</keyword>
<dbReference type="Pfam" id="PF13912">
    <property type="entry name" value="zf-C2H2_6"/>
    <property type="match status" value="2"/>
</dbReference>
<evidence type="ECO:0000313" key="13">
    <source>
        <dbReference type="Proteomes" id="UP000326396"/>
    </source>
</evidence>